<feature type="transmembrane region" description="Helical" evidence="1">
    <location>
        <begin position="128"/>
        <end position="150"/>
    </location>
</feature>
<keyword evidence="3" id="KW-1185">Reference proteome</keyword>
<keyword evidence="1" id="KW-1133">Transmembrane helix</keyword>
<evidence type="ECO:0000256" key="1">
    <source>
        <dbReference type="SAM" id="Phobius"/>
    </source>
</evidence>
<organism evidence="2 3">
    <name type="scientific">Methylopila turkensis</name>
    <dbReference type="NCBI Taxonomy" id="1437816"/>
    <lineage>
        <taxon>Bacteria</taxon>
        <taxon>Pseudomonadati</taxon>
        <taxon>Pseudomonadota</taxon>
        <taxon>Alphaproteobacteria</taxon>
        <taxon>Hyphomicrobiales</taxon>
        <taxon>Methylopilaceae</taxon>
        <taxon>Methylopila</taxon>
    </lineage>
</organism>
<comment type="caution">
    <text evidence="2">The sequence shown here is derived from an EMBL/GenBank/DDBJ whole genome shotgun (WGS) entry which is preliminary data.</text>
</comment>
<feature type="transmembrane region" description="Helical" evidence="1">
    <location>
        <begin position="219"/>
        <end position="238"/>
    </location>
</feature>
<dbReference type="InterPro" id="IPR051533">
    <property type="entry name" value="WaaL-like"/>
</dbReference>
<gene>
    <name evidence="2" type="ORF">GCM10008174_27830</name>
</gene>
<feature type="transmembrane region" description="Helical" evidence="1">
    <location>
        <begin position="245"/>
        <end position="266"/>
    </location>
</feature>
<keyword evidence="1" id="KW-0812">Transmembrane</keyword>
<dbReference type="AlphaFoldDB" id="A0A9W6N837"/>
<feature type="transmembrane region" description="Helical" evidence="1">
    <location>
        <begin position="332"/>
        <end position="352"/>
    </location>
</feature>
<evidence type="ECO:0008006" key="4">
    <source>
        <dbReference type="Google" id="ProtNLM"/>
    </source>
</evidence>
<dbReference type="EMBL" id="BSFL01000003">
    <property type="protein sequence ID" value="GLK81042.1"/>
    <property type="molecule type" value="Genomic_DNA"/>
</dbReference>
<reference evidence="2" key="2">
    <citation type="submission" date="2023-01" db="EMBL/GenBank/DDBJ databases">
        <authorList>
            <person name="Sun Q."/>
            <person name="Evtushenko L."/>
        </authorList>
    </citation>
    <scope>NUCLEOTIDE SEQUENCE</scope>
    <source>
        <strain evidence="2">VKM B-2748</strain>
    </source>
</reference>
<dbReference type="Proteomes" id="UP001143309">
    <property type="component" value="Unassembled WGS sequence"/>
</dbReference>
<feature type="transmembrane region" description="Helical" evidence="1">
    <location>
        <begin position="364"/>
        <end position="382"/>
    </location>
</feature>
<feature type="transmembrane region" description="Helical" evidence="1">
    <location>
        <begin position="22"/>
        <end position="39"/>
    </location>
</feature>
<name>A0A9W6N837_9HYPH</name>
<dbReference type="RefSeq" id="WP_271201513.1">
    <property type="nucleotide sequence ID" value="NZ_BSFL01000003.1"/>
</dbReference>
<evidence type="ECO:0000313" key="2">
    <source>
        <dbReference type="EMBL" id="GLK81042.1"/>
    </source>
</evidence>
<evidence type="ECO:0000313" key="3">
    <source>
        <dbReference type="Proteomes" id="UP001143309"/>
    </source>
</evidence>
<feature type="transmembrane region" description="Helical" evidence="1">
    <location>
        <begin position="195"/>
        <end position="213"/>
    </location>
</feature>
<feature type="transmembrane region" description="Helical" evidence="1">
    <location>
        <begin position="95"/>
        <end position="116"/>
    </location>
</feature>
<feature type="transmembrane region" description="Helical" evidence="1">
    <location>
        <begin position="45"/>
        <end position="63"/>
    </location>
</feature>
<dbReference type="PANTHER" id="PTHR37422">
    <property type="entry name" value="TEICHURONIC ACID BIOSYNTHESIS PROTEIN TUAE"/>
    <property type="match status" value="1"/>
</dbReference>
<dbReference type="PANTHER" id="PTHR37422:SF21">
    <property type="entry name" value="EXOQ-LIKE PROTEIN"/>
    <property type="match status" value="1"/>
</dbReference>
<sequence>MSATGGYGAAAPRRRLVIRAETLREGLVALAVVSGFFVMYEPAPYDLLFIVAIGLFAATGLTLPRMLLPFLLLVILYQLGAVLTLTLVLDRANTMKWTVVGVFLAGTGVFYALFLAERTGIRARLIANAWVIAGACGGALAIVGYFHLAPGSDKLLIFGRAKATFKDPNVFAPYLIFPALILIQRLYATDHLKRAAFMLVPLGLIMSGIFLSFSRGSWGHLIASAALMTGLTILASPTPARRARILLICGAAALGAALLIAVLLSMPSVSSLFAERASLEQNYDVGRYGRFARHIAGAQLAFDKPFGIGIYQFAKIFGADVHNTYLNAFMSYGWLGGLALPTLVILTFVYCVRYVLAPAPWRPIFICAFSTWAVLMMEAWVIDVDHWRHQWALLGMCWGFIVATAKHVQTNDAGAPAPVRRLVG</sequence>
<keyword evidence="1" id="KW-0472">Membrane</keyword>
<feature type="transmembrane region" description="Helical" evidence="1">
    <location>
        <begin position="170"/>
        <end position="188"/>
    </location>
</feature>
<accession>A0A9W6N837</accession>
<reference evidence="2" key="1">
    <citation type="journal article" date="2014" name="Int. J. Syst. Evol. Microbiol.">
        <title>Complete genome sequence of Corynebacterium casei LMG S-19264T (=DSM 44701T), isolated from a smear-ripened cheese.</title>
        <authorList>
            <consortium name="US DOE Joint Genome Institute (JGI-PGF)"/>
            <person name="Walter F."/>
            <person name="Albersmeier A."/>
            <person name="Kalinowski J."/>
            <person name="Ruckert C."/>
        </authorList>
    </citation>
    <scope>NUCLEOTIDE SEQUENCE</scope>
    <source>
        <strain evidence="2">VKM B-2748</strain>
    </source>
</reference>
<feature type="transmembrane region" description="Helical" evidence="1">
    <location>
        <begin position="70"/>
        <end position="89"/>
    </location>
</feature>
<protein>
    <recommendedName>
        <fullName evidence="4">O-antigen ligase domain-containing protein</fullName>
    </recommendedName>
</protein>
<proteinExistence type="predicted"/>